<keyword evidence="2" id="KW-0479">Metal-binding</keyword>
<keyword evidence="3 6" id="KW-0378">Hydrolase</keyword>
<reference evidence="6" key="1">
    <citation type="submission" date="2024-04" db="EMBL/GenBank/DDBJ databases">
        <authorList>
            <person name="Manzano-Marin A."/>
            <person name="Manzano-Marin A."/>
            <person name="Alejandro Manzano Marin A."/>
        </authorList>
    </citation>
    <scope>NUCLEOTIDE SEQUENCE [LARGE SCALE GENOMIC DNA]</scope>
    <source>
        <strain evidence="6">TABTEA</strain>
    </source>
</reference>
<dbReference type="EMBL" id="OZ034688">
    <property type="protein sequence ID" value="CAL1329396.1"/>
    <property type="molecule type" value="Genomic_DNA"/>
</dbReference>
<evidence type="ECO:0000313" key="6">
    <source>
        <dbReference type="EMBL" id="CAL1329396.1"/>
    </source>
</evidence>
<dbReference type="SMART" id="SM00849">
    <property type="entry name" value="Lactamase_B"/>
    <property type="match status" value="1"/>
</dbReference>
<evidence type="ECO:0000259" key="5">
    <source>
        <dbReference type="SMART" id="SM00849"/>
    </source>
</evidence>
<dbReference type="PANTHER" id="PTHR46233">
    <property type="entry name" value="HYDROXYACYLGLUTATHIONE HYDROLASE GLOC"/>
    <property type="match status" value="1"/>
</dbReference>
<dbReference type="InterPro" id="IPR001279">
    <property type="entry name" value="Metallo-B-lactamas"/>
</dbReference>
<dbReference type="PANTHER" id="PTHR46233:SF3">
    <property type="entry name" value="HYDROXYACYLGLUTATHIONE HYDROLASE GLOC"/>
    <property type="match status" value="1"/>
</dbReference>
<protein>
    <submittedName>
        <fullName evidence="6">Hydroxyacylglutathione hydrolase GloC</fullName>
        <ecNumber evidence="6">3.1.2.6</ecNumber>
    </submittedName>
</protein>
<keyword evidence="4" id="KW-0862">Zinc</keyword>
<sequence>MKYTIIPVTPLMQNCHIFWNINSKKAVIVDPGGDAKKIISIINFNKLKPIKILLTHGHFDHISASSFISNHFSIPIYGPQKEDLFLIKNLTKQNTMFQTDNYKEFTPDYWLNEGDKIFCDNLIFDVLHCPGHTPGHIIFINFFYKIISVGDILFKGTIGRTDLPRSNYKDLINSIKKKILPLGNNYYFIPGHGEISNIGHEIKTNSFLF</sequence>
<dbReference type="InterPro" id="IPR036866">
    <property type="entry name" value="RibonucZ/Hydroxyglut_hydro"/>
</dbReference>
<organism evidence="6 7">
    <name type="scientific">Candidatus Providencia siddallii</name>
    <dbReference type="NCBI Taxonomy" id="1715285"/>
    <lineage>
        <taxon>Bacteria</taxon>
        <taxon>Pseudomonadati</taxon>
        <taxon>Pseudomonadota</taxon>
        <taxon>Gammaproteobacteria</taxon>
        <taxon>Enterobacterales</taxon>
        <taxon>Morganellaceae</taxon>
        <taxon>Providencia</taxon>
    </lineage>
</organism>
<gene>
    <name evidence="6" type="primary">gloC</name>
    <name evidence="6" type="ORF">PRHACTZTBTEA_478</name>
</gene>
<dbReference type="InterPro" id="IPR051453">
    <property type="entry name" value="MBL_Glyoxalase_II"/>
</dbReference>
<evidence type="ECO:0000256" key="3">
    <source>
        <dbReference type="ARBA" id="ARBA00022801"/>
    </source>
</evidence>
<keyword evidence="7" id="KW-1185">Reference proteome</keyword>
<dbReference type="Pfam" id="PF00753">
    <property type="entry name" value="Lactamase_B"/>
    <property type="match status" value="1"/>
</dbReference>
<dbReference type="EC" id="3.1.2.6" evidence="6"/>
<dbReference type="GO" id="GO:0004416">
    <property type="term" value="F:hydroxyacylglutathione hydrolase activity"/>
    <property type="evidence" value="ECO:0007669"/>
    <property type="project" value="UniProtKB-EC"/>
</dbReference>
<dbReference type="Gene3D" id="3.60.15.10">
    <property type="entry name" value="Ribonuclease Z/Hydroxyacylglutathione hydrolase-like"/>
    <property type="match status" value="1"/>
</dbReference>
<comment type="cofactor">
    <cofactor evidence="1">
        <name>Zn(2+)</name>
        <dbReference type="ChEBI" id="CHEBI:29105"/>
    </cofactor>
</comment>
<dbReference type="Proteomes" id="UP001497533">
    <property type="component" value="Chromosome"/>
</dbReference>
<dbReference type="SUPFAM" id="SSF56281">
    <property type="entry name" value="Metallo-hydrolase/oxidoreductase"/>
    <property type="match status" value="1"/>
</dbReference>
<dbReference type="RefSeq" id="WP_341764860.1">
    <property type="nucleotide sequence ID" value="NZ_OZ034688.1"/>
</dbReference>
<evidence type="ECO:0000256" key="4">
    <source>
        <dbReference type="ARBA" id="ARBA00022833"/>
    </source>
</evidence>
<proteinExistence type="predicted"/>
<evidence type="ECO:0000256" key="2">
    <source>
        <dbReference type="ARBA" id="ARBA00022723"/>
    </source>
</evidence>
<evidence type="ECO:0000256" key="1">
    <source>
        <dbReference type="ARBA" id="ARBA00001947"/>
    </source>
</evidence>
<evidence type="ECO:0000313" key="7">
    <source>
        <dbReference type="Proteomes" id="UP001497533"/>
    </source>
</evidence>
<name>A0ABM9NPI5_9GAMM</name>
<dbReference type="CDD" id="cd07737">
    <property type="entry name" value="YcbL-like_MBL-fold"/>
    <property type="match status" value="1"/>
</dbReference>
<accession>A0ABM9NPI5</accession>
<feature type="domain" description="Metallo-beta-lactamase" evidence="5">
    <location>
        <begin position="12"/>
        <end position="192"/>
    </location>
</feature>